<gene>
    <name evidence="1" type="ORF">INT43_006444</name>
</gene>
<organism evidence="1 2">
    <name type="scientific">Mortierella isabellina</name>
    <name type="common">Filamentous fungus</name>
    <name type="synonym">Umbelopsis isabellina</name>
    <dbReference type="NCBI Taxonomy" id="91625"/>
    <lineage>
        <taxon>Eukaryota</taxon>
        <taxon>Fungi</taxon>
        <taxon>Fungi incertae sedis</taxon>
        <taxon>Mucoromycota</taxon>
        <taxon>Mucoromycotina</taxon>
        <taxon>Umbelopsidomycetes</taxon>
        <taxon>Umbelopsidales</taxon>
        <taxon>Umbelopsidaceae</taxon>
        <taxon>Umbelopsis</taxon>
    </lineage>
</organism>
<keyword evidence="2" id="KW-1185">Reference proteome</keyword>
<evidence type="ECO:0000313" key="2">
    <source>
        <dbReference type="Proteomes" id="UP000654370"/>
    </source>
</evidence>
<name>A0A8H7Q036_MORIS</name>
<comment type="caution">
    <text evidence="1">The sequence shown here is derived from an EMBL/GenBank/DDBJ whole genome shotgun (WGS) entry which is preliminary data.</text>
</comment>
<dbReference type="AlphaFoldDB" id="A0A8H7Q036"/>
<dbReference type="Proteomes" id="UP000654370">
    <property type="component" value="Unassembled WGS sequence"/>
</dbReference>
<evidence type="ECO:0000313" key="1">
    <source>
        <dbReference type="EMBL" id="KAG2183438.1"/>
    </source>
</evidence>
<accession>A0A8H7Q036</accession>
<dbReference type="EMBL" id="JAEPQZ010000003">
    <property type="protein sequence ID" value="KAG2183438.1"/>
    <property type="molecule type" value="Genomic_DNA"/>
</dbReference>
<sequence>MMPTLRQIVDAAAGSHSFALAALCLDCSPCDGFSALQNRTLAVFRDLGSSDAFQLLLCLSLGSSELKPTKDVASFSTPTIKAKE</sequence>
<protein>
    <submittedName>
        <fullName evidence="1">Uncharacterized protein</fullName>
    </submittedName>
</protein>
<proteinExistence type="predicted"/>
<reference evidence="1" key="1">
    <citation type="submission" date="2020-12" db="EMBL/GenBank/DDBJ databases">
        <title>Metabolic potential, ecology and presence of endohyphal bacteria is reflected in genomic diversity of Mucoromycotina.</title>
        <authorList>
            <person name="Muszewska A."/>
            <person name="Okrasinska A."/>
            <person name="Steczkiewicz K."/>
            <person name="Drgas O."/>
            <person name="Orlowska M."/>
            <person name="Perlinska-Lenart U."/>
            <person name="Aleksandrzak-Piekarczyk T."/>
            <person name="Szatraj K."/>
            <person name="Zielenkiewicz U."/>
            <person name="Pilsyk S."/>
            <person name="Malc E."/>
            <person name="Mieczkowski P."/>
            <person name="Kruszewska J.S."/>
            <person name="Biernat P."/>
            <person name="Pawlowska J."/>
        </authorList>
    </citation>
    <scope>NUCLEOTIDE SEQUENCE</scope>
    <source>
        <strain evidence="1">WA0000067209</strain>
    </source>
</reference>